<evidence type="ECO:0000313" key="4">
    <source>
        <dbReference type="Proteomes" id="UP000294498"/>
    </source>
</evidence>
<comment type="caution">
    <text evidence="3">The sequence shown here is derived from an EMBL/GenBank/DDBJ whole genome shotgun (WGS) entry which is preliminary data.</text>
</comment>
<name>A0A4R8DP81_9BACT</name>
<keyword evidence="4" id="KW-1185">Reference proteome</keyword>
<dbReference type="AlphaFoldDB" id="A0A4R8DP81"/>
<gene>
    <name evidence="3" type="ORF">EDB95_0887</name>
</gene>
<reference evidence="3 4" key="1">
    <citation type="submission" date="2019-03" db="EMBL/GenBank/DDBJ databases">
        <title>Genomic Encyclopedia of Type Strains, Phase IV (KMG-IV): sequencing the most valuable type-strain genomes for metagenomic binning, comparative biology and taxonomic classification.</title>
        <authorList>
            <person name="Goeker M."/>
        </authorList>
    </citation>
    <scope>NUCLEOTIDE SEQUENCE [LARGE SCALE GENOMIC DNA]</scope>
    <source>
        <strain evidence="3 4">DSM 100059</strain>
    </source>
</reference>
<keyword evidence="2" id="KW-1133">Transmembrane helix</keyword>
<accession>A0A4R8DP81</accession>
<organism evidence="3 4">
    <name type="scientific">Dinghuibacter silviterrae</name>
    <dbReference type="NCBI Taxonomy" id="1539049"/>
    <lineage>
        <taxon>Bacteria</taxon>
        <taxon>Pseudomonadati</taxon>
        <taxon>Bacteroidota</taxon>
        <taxon>Chitinophagia</taxon>
        <taxon>Chitinophagales</taxon>
        <taxon>Chitinophagaceae</taxon>
        <taxon>Dinghuibacter</taxon>
    </lineage>
</organism>
<evidence type="ECO:0000256" key="1">
    <source>
        <dbReference type="SAM" id="MobiDB-lite"/>
    </source>
</evidence>
<dbReference type="Proteomes" id="UP000294498">
    <property type="component" value="Unassembled WGS sequence"/>
</dbReference>
<dbReference type="RefSeq" id="WP_133990943.1">
    <property type="nucleotide sequence ID" value="NZ_SODV01000001.1"/>
</dbReference>
<proteinExistence type="predicted"/>
<dbReference type="EMBL" id="SODV01000001">
    <property type="protein sequence ID" value="TDW99873.1"/>
    <property type="molecule type" value="Genomic_DNA"/>
</dbReference>
<evidence type="ECO:0000313" key="3">
    <source>
        <dbReference type="EMBL" id="TDW99873.1"/>
    </source>
</evidence>
<evidence type="ECO:0000256" key="2">
    <source>
        <dbReference type="SAM" id="Phobius"/>
    </source>
</evidence>
<sequence>MRDELFDHLKHKLAETEVPDPETGWQRMRALLDATVRPRPVYQLRRWYAAAACLILAGAAWALIHEAHSSKTKTPLAVTTGSGSRAGAGGQTSVAQADGAKAGGAQAAGAQTSGAQAGGAQAAGAQNGGVQAGGVPAGGVPATAQNDGAYPSGEPSRDLATTTGTTGSRRDDRFPAGSLTGSRASDKGSRQILANSDKETLLSQTKPQDVLVLETSGNPGSACFCTTTTRGYSGATPDLKMPFLEKPLAASPRLLASTGAPAGPIRPAHHSRWGFDVGLGANFPGSMRTVTVNNQSKWEPGLYPVFITRYRLTPKLSLKAGVAGPSPVAYTKTLSQKNLTVMDSTVQAYAALPASTSSTKIGRLLYLDVPVSVEWAVVRHLNVEAGIQYSRLLSEQDDTRTTITPLTNLALYYVSNTATNQDQQQPQVKTSDIRYLVGANYTWHRFSATVQYQRGLQHSANQVDDQGNSIVNRTSIAKMQIMYTLR</sequence>
<feature type="region of interest" description="Disordered" evidence="1">
    <location>
        <begin position="71"/>
        <end position="95"/>
    </location>
</feature>
<feature type="region of interest" description="Disordered" evidence="1">
    <location>
        <begin position="134"/>
        <end position="190"/>
    </location>
</feature>
<feature type="transmembrane region" description="Helical" evidence="2">
    <location>
        <begin position="47"/>
        <end position="64"/>
    </location>
</feature>
<keyword evidence="2" id="KW-0812">Transmembrane</keyword>
<protein>
    <submittedName>
        <fullName evidence="3">Outer membrane protein with beta-barrel domain</fullName>
    </submittedName>
</protein>
<keyword evidence="2" id="KW-0472">Membrane</keyword>
<dbReference type="OrthoDB" id="838174at2"/>